<dbReference type="PANTHER" id="PTHR44943:SF8">
    <property type="entry name" value="TPR REPEAT-CONTAINING PROTEIN MJ0263"/>
    <property type="match status" value="1"/>
</dbReference>
<keyword evidence="2 3" id="KW-0802">TPR repeat</keyword>
<feature type="compositionally biased region" description="Basic and acidic residues" evidence="4">
    <location>
        <begin position="599"/>
        <end position="608"/>
    </location>
</feature>
<dbReference type="InterPro" id="IPR011990">
    <property type="entry name" value="TPR-like_helical_dom_sf"/>
</dbReference>
<dbReference type="SUPFAM" id="SSF48452">
    <property type="entry name" value="TPR-like"/>
    <property type="match status" value="1"/>
</dbReference>
<feature type="region of interest" description="Disordered" evidence="4">
    <location>
        <begin position="144"/>
        <end position="191"/>
    </location>
</feature>
<evidence type="ECO:0000313" key="7">
    <source>
        <dbReference type="Proteomes" id="UP000602510"/>
    </source>
</evidence>
<dbReference type="SMART" id="SM00028">
    <property type="entry name" value="TPR"/>
    <property type="match status" value="3"/>
</dbReference>
<gene>
    <name evidence="5" type="ORF">GN244_ATG02610</name>
    <name evidence="6" type="ORF">GN958_ATG09128</name>
</gene>
<dbReference type="AlphaFoldDB" id="A0A833SSI0"/>
<protein>
    <submittedName>
        <fullName evidence="5">Tetratricopeptide repeat</fullName>
    </submittedName>
</protein>
<evidence type="ECO:0000256" key="4">
    <source>
        <dbReference type="SAM" id="MobiDB-lite"/>
    </source>
</evidence>
<feature type="region of interest" description="Disordered" evidence="4">
    <location>
        <begin position="505"/>
        <end position="608"/>
    </location>
</feature>
<dbReference type="PANTHER" id="PTHR44943">
    <property type="entry name" value="CELLULOSE SYNTHASE OPERON PROTEIN C"/>
    <property type="match status" value="1"/>
</dbReference>
<organism evidence="5 7">
    <name type="scientific">Phytophthora infestans</name>
    <name type="common">Potato late blight agent</name>
    <name type="synonym">Botrytis infestans</name>
    <dbReference type="NCBI Taxonomy" id="4787"/>
    <lineage>
        <taxon>Eukaryota</taxon>
        <taxon>Sar</taxon>
        <taxon>Stramenopiles</taxon>
        <taxon>Oomycota</taxon>
        <taxon>Peronosporomycetes</taxon>
        <taxon>Peronosporales</taxon>
        <taxon>Peronosporaceae</taxon>
        <taxon>Phytophthora</taxon>
    </lineage>
</organism>
<feature type="region of interest" description="Disordered" evidence="4">
    <location>
        <begin position="360"/>
        <end position="389"/>
    </location>
</feature>
<evidence type="ECO:0000256" key="2">
    <source>
        <dbReference type="ARBA" id="ARBA00022803"/>
    </source>
</evidence>
<evidence type="ECO:0000256" key="3">
    <source>
        <dbReference type="PROSITE-ProRule" id="PRU00339"/>
    </source>
</evidence>
<dbReference type="PROSITE" id="PS50005">
    <property type="entry name" value="TPR"/>
    <property type="match status" value="2"/>
</dbReference>
<sequence length="914" mass="101037">MLSRKESRIQPLLEEDEEDEEMDPLQHLEQSTDTLPVVESVRLRQQLIRRSSSAVERVAMPATPEELEDGGDKSLRPRFLQERSATTVHIAPQVVAEPTRVPRSKASAFLLDVLAKSRGNVTVDNRRSPLEPLRAGVTNTVHYVPLHGGERGAPLRKAAKNRRKLSTNTSSDLEGSEKLDRTRERRVSASQEQMSAVVRALQASKQQMQEQQDILHSILRYINSSTRDGKGKRPVLQEMVDLGIIPELASTMREFRFHTGLQIGVMTILSALAEESALYAYMMSECNLEKLLQKTITVHATQDRVVMLASSLVRAIEDSKHTVNIAAYQAEKAANASQQSATYTDTVVAAITAKSRQTLSSPSPIAKSFRSLNSASSHEKRGLGSERTDLRYSAGRQRSAFSLDVAPPALRSNYGLLIPQKLVKAGALSLAVGHDKNKFGNQHDKCDRPLTSSTRKPLSLDLTSRSLATAIYSGRAIFVEPSPLSKRSSFRGSFSAGGVRRKLRVSKNIQRAHTERLPPTQILRNESSAPGKPKKSRTNSMEIDDDDSAANNTKEREDETYDEKSQDREENGINEDGKEEEDESYEDDFDTTGDDGDEDKTLPSRRDSSQLACDGELIDMLTEINAATTIQRQVRGLLVRRECVRKTNASRNTGKPNMRSARGVKSGRCDAKTKGTKAKRMSLSARQCQHQGSRKRESFQSGTGCRPVIRVRPATAMSPASKQLLKAKQGSESESIGAKQLSANAIKSPERPSQLGGFSIVSTSSNEVEPEQTAEDDVEVVKEPADPESLKQIQTLYAEGLQHHKENHLGLAIDCYEKALALPGGHNFASLYVNLGSALMAQNKVSEALESFKQAKHIQPNNVKAIFNYSVALLHLGRPKEAQHQLRRILELDPTHEKAIIALSHYYSPITHSR</sequence>
<keyword evidence="1" id="KW-0677">Repeat</keyword>
<dbReference type="InterPro" id="IPR019734">
    <property type="entry name" value="TPR_rpt"/>
</dbReference>
<name>A0A833SSI0_PHYIN</name>
<evidence type="ECO:0000256" key="1">
    <source>
        <dbReference type="ARBA" id="ARBA00022737"/>
    </source>
</evidence>
<dbReference type="PROSITE" id="PS50096">
    <property type="entry name" value="IQ"/>
    <property type="match status" value="1"/>
</dbReference>
<accession>A0A833SSI0</accession>
<reference evidence="5" key="1">
    <citation type="submission" date="2020-04" db="EMBL/GenBank/DDBJ databases">
        <title>Hybrid Assembly of Korean Phytophthora infestans isolates.</title>
        <authorList>
            <person name="Prokchorchik M."/>
            <person name="Lee Y."/>
            <person name="Seo J."/>
            <person name="Cho J.-H."/>
            <person name="Park Y.-E."/>
            <person name="Jang D.-C."/>
            <person name="Im J.-S."/>
            <person name="Choi J.-G."/>
            <person name="Park H.-J."/>
            <person name="Lee G.-B."/>
            <person name="Lee Y.-G."/>
            <person name="Hong S.-Y."/>
            <person name="Cho K."/>
            <person name="Sohn K.H."/>
        </authorList>
    </citation>
    <scope>NUCLEOTIDE SEQUENCE</scope>
    <source>
        <strain evidence="5">KR_1_A1</strain>
        <strain evidence="6">KR_2_A2</strain>
    </source>
</reference>
<feature type="compositionally biased region" description="Basic and acidic residues" evidence="4">
    <location>
        <begin position="377"/>
        <end position="389"/>
    </location>
</feature>
<feature type="compositionally biased region" description="Basic and acidic residues" evidence="4">
    <location>
        <begin position="553"/>
        <end position="571"/>
    </location>
</feature>
<feature type="region of interest" description="Disordered" evidence="4">
    <location>
        <begin position="1"/>
        <end position="30"/>
    </location>
</feature>
<dbReference type="InterPro" id="IPR051685">
    <property type="entry name" value="Ycf3/AcsC/BcsC/TPR_MFPF"/>
</dbReference>
<keyword evidence="7" id="KW-1185">Reference proteome</keyword>
<dbReference type="Proteomes" id="UP000602510">
    <property type="component" value="Unassembled WGS sequence"/>
</dbReference>
<evidence type="ECO:0000313" key="5">
    <source>
        <dbReference type="EMBL" id="KAF4045226.1"/>
    </source>
</evidence>
<dbReference type="EMBL" id="WSZM01000055">
    <property type="protein sequence ID" value="KAF4045226.1"/>
    <property type="molecule type" value="Genomic_DNA"/>
</dbReference>
<evidence type="ECO:0000313" key="6">
    <source>
        <dbReference type="EMBL" id="KAF4141681.1"/>
    </source>
</evidence>
<feature type="region of interest" description="Disordered" evidence="4">
    <location>
        <begin position="649"/>
        <end position="736"/>
    </location>
</feature>
<comment type="caution">
    <text evidence="5">The sequence shown here is derived from an EMBL/GenBank/DDBJ whole genome shotgun (WGS) entry which is preliminary data.</text>
</comment>
<dbReference type="Pfam" id="PF14559">
    <property type="entry name" value="TPR_19"/>
    <property type="match status" value="1"/>
</dbReference>
<dbReference type="PROSITE" id="PS50293">
    <property type="entry name" value="TPR_REGION"/>
    <property type="match status" value="1"/>
</dbReference>
<feature type="repeat" description="TPR" evidence="3">
    <location>
        <begin position="863"/>
        <end position="896"/>
    </location>
</feature>
<dbReference type="Proteomes" id="UP000704712">
    <property type="component" value="Unassembled WGS sequence"/>
</dbReference>
<proteinExistence type="predicted"/>
<feature type="compositionally biased region" description="Acidic residues" evidence="4">
    <location>
        <begin position="577"/>
        <end position="598"/>
    </location>
</feature>
<feature type="repeat" description="TPR" evidence="3">
    <location>
        <begin position="829"/>
        <end position="862"/>
    </location>
</feature>
<feature type="compositionally biased region" description="Acidic residues" evidence="4">
    <location>
        <begin position="13"/>
        <end position="23"/>
    </location>
</feature>
<dbReference type="EMBL" id="JAACNO010001285">
    <property type="protein sequence ID" value="KAF4141681.1"/>
    <property type="molecule type" value="Genomic_DNA"/>
</dbReference>
<dbReference type="Gene3D" id="1.25.40.10">
    <property type="entry name" value="Tetratricopeptide repeat domain"/>
    <property type="match status" value="1"/>
</dbReference>
<feature type="compositionally biased region" description="Basic and acidic residues" evidence="4">
    <location>
        <begin position="175"/>
        <end position="187"/>
    </location>
</feature>